<keyword evidence="2" id="KW-1185">Reference proteome</keyword>
<evidence type="ECO:0000313" key="2">
    <source>
        <dbReference type="Proteomes" id="UP000289738"/>
    </source>
</evidence>
<accession>A0A445ESI5</accession>
<gene>
    <name evidence="1" type="ORF">Ahy_A01g003074</name>
</gene>
<organism evidence="1 2">
    <name type="scientific">Arachis hypogaea</name>
    <name type="common">Peanut</name>
    <dbReference type="NCBI Taxonomy" id="3818"/>
    <lineage>
        <taxon>Eukaryota</taxon>
        <taxon>Viridiplantae</taxon>
        <taxon>Streptophyta</taxon>
        <taxon>Embryophyta</taxon>
        <taxon>Tracheophyta</taxon>
        <taxon>Spermatophyta</taxon>
        <taxon>Magnoliopsida</taxon>
        <taxon>eudicotyledons</taxon>
        <taxon>Gunneridae</taxon>
        <taxon>Pentapetalae</taxon>
        <taxon>rosids</taxon>
        <taxon>fabids</taxon>
        <taxon>Fabales</taxon>
        <taxon>Fabaceae</taxon>
        <taxon>Papilionoideae</taxon>
        <taxon>50 kb inversion clade</taxon>
        <taxon>dalbergioids sensu lato</taxon>
        <taxon>Dalbergieae</taxon>
        <taxon>Pterocarpus clade</taxon>
        <taxon>Arachis</taxon>
    </lineage>
</organism>
<sequence length="64" mass="7328">MVDKMEGKFYISYFTNALTFLIRKRITSIELGGLGQPSAYEVCSMRFAKKEPVHIGSHQKFLVN</sequence>
<protein>
    <submittedName>
        <fullName evidence="1">Uncharacterized protein</fullName>
    </submittedName>
</protein>
<dbReference type="EMBL" id="SDMP01000001">
    <property type="protein sequence ID" value="RYR78316.1"/>
    <property type="molecule type" value="Genomic_DNA"/>
</dbReference>
<proteinExistence type="predicted"/>
<dbReference type="Proteomes" id="UP000289738">
    <property type="component" value="Chromosome A01"/>
</dbReference>
<evidence type="ECO:0000313" key="1">
    <source>
        <dbReference type="EMBL" id="RYR78316.1"/>
    </source>
</evidence>
<dbReference type="AlphaFoldDB" id="A0A445ESI5"/>
<reference evidence="1 2" key="1">
    <citation type="submission" date="2019-01" db="EMBL/GenBank/DDBJ databases">
        <title>Sequencing of cultivated peanut Arachis hypogaea provides insights into genome evolution and oil improvement.</title>
        <authorList>
            <person name="Chen X."/>
        </authorList>
    </citation>
    <scope>NUCLEOTIDE SEQUENCE [LARGE SCALE GENOMIC DNA]</scope>
    <source>
        <strain evidence="2">cv. Fuhuasheng</strain>
        <tissue evidence="1">Leaves</tissue>
    </source>
</reference>
<comment type="caution">
    <text evidence="1">The sequence shown here is derived from an EMBL/GenBank/DDBJ whole genome shotgun (WGS) entry which is preliminary data.</text>
</comment>
<name>A0A445ESI5_ARAHY</name>